<evidence type="ECO:0000313" key="1">
    <source>
        <dbReference type="EMBL" id="OAD73007.1"/>
    </source>
</evidence>
<reference evidence="2" key="1">
    <citation type="submission" date="2015-06" db="EMBL/GenBank/DDBJ databases">
        <title>Expansion of signal transduction pathways in fungi by whole-genome duplication.</title>
        <authorList>
            <consortium name="DOE Joint Genome Institute"/>
            <person name="Corrochano L.M."/>
            <person name="Kuo A."/>
            <person name="Marcet-Houben M."/>
            <person name="Polaino S."/>
            <person name="Salamov A."/>
            <person name="Villalobos J.M."/>
            <person name="Alvarez M.I."/>
            <person name="Avalos J."/>
            <person name="Benito E.P."/>
            <person name="Benoit I."/>
            <person name="Burger G."/>
            <person name="Camino L.P."/>
            <person name="Canovas D."/>
            <person name="Cerda-Olmedo E."/>
            <person name="Cheng J.-F."/>
            <person name="Dominguez A."/>
            <person name="Elias M."/>
            <person name="Eslava A.P."/>
            <person name="Glaser F."/>
            <person name="Grimwood J."/>
            <person name="Gutierrez G."/>
            <person name="Heitman J."/>
            <person name="Henrissat B."/>
            <person name="Iturriaga E.A."/>
            <person name="Lang B.F."/>
            <person name="Lavin J.L."/>
            <person name="Lee S."/>
            <person name="Li W."/>
            <person name="Lindquist E."/>
            <person name="Lopez-Garcia S."/>
            <person name="Luque E.M."/>
            <person name="Marcos A.T."/>
            <person name="Martin J."/>
            <person name="McCluskey K."/>
            <person name="Medina H.R."/>
            <person name="Miralles-Duran A."/>
            <person name="Miyazaki A."/>
            <person name="Munoz-Torres E."/>
            <person name="Oguiza J.A."/>
            <person name="Ohm R."/>
            <person name="Olmedo M."/>
            <person name="Orejas M."/>
            <person name="Ortiz-Castellanos L."/>
            <person name="Pisabarro A.G."/>
            <person name="Rodriguez-Romero J."/>
            <person name="Ruiz-Herrera J."/>
            <person name="Ruiz-Vazquez R."/>
            <person name="Sanz C."/>
            <person name="Schackwitz W."/>
            <person name="Schmutz J."/>
            <person name="Shahriari M."/>
            <person name="Shelest E."/>
            <person name="Silva-Franco F."/>
            <person name="Soanes D."/>
            <person name="Syed K."/>
            <person name="Tagua V.G."/>
            <person name="Talbot N.J."/>
            <person name="Thon M."/>
            <person name="De vries R.P."/>
            <person name="Wiebenga A."/>
            <person name="Yadav J.S."/>
            <person name="Braun E.L."/>
            <person name="Baker S."/>
            <person name="Garre V."/>
            <person name="Horwitz B."/>
            <person name="Torres-Martinez S."/>
            <person name="Idnurm A."/>
            <person name="Herrera-Estrella A."/>
            <person name="Gabaldon T."/>
            <person name="Grigoriev I.V."/>
        </authorList>
    </citation>
    <scope>NUCLEOTIDE SEQUENCE [LARGE SCALE GENOMIC DNA]</scope>
    <source>
        <strain evidence="2">NRRL 1555(-)</strain>
    </source>
</reference>
<dbReference type="GeneID" id="28996936"/>
<gene>
    <name evidence="1" type="ORF">PHYBLDRAFT_169264</name>
</gene>
<dbReference type="InParanoid" id="A0A162PHX1"/>
<dbReference type="AlphaFoldDB" id="A0A162PHX1"/>
<name>A0A162PHX1_PHYB8</name>
<sequence length="117" mass="13760">MRNQAVLYIVYELFGYYTQYCVVVDKDKGALHQSQTYGTEEKILLKRLAHGPYLHNSAYFLLKKSIDMFLSLGWTASYFRDNVWSVLHSPFSNSKLRKHYKKVLNIIKSVNYQLGEK</sequence>
<dbReference type="EMBL" id="KV440982">
    <property type="protein sequence ID" value="OAD73007.1"/>
    <property type="molecule type" value="Genomic_DNA"/>
</dbReference>
<dbReference type="Proteomes" id="UP000077315">
    <property type="component" value="Unassembled WGS sequence"/>
</dbReference>
<protein>
    <submittedName>
        <fullName evidence="1">Uncharacterized protein</fullName>
    </submittedName>
</protein>
<keyword evidence="2" id="KW-1185">Reference proteome</keyword>
<accession>A0A162PHX1</accession>
<evidence type="ECO:0000313" key="2">
    <source>
        <dbReference type="Proteomes" id="UP000077315"/>
    </source>
</evidence>
<dbReference type="VEuPathDB" id="FungiDB:PHYBLDRAFT_169264"/>
<proteinExistence type="predicted"/>
<dbReference type="RefSeq" id="XP_018291047.1">
    <property type="nucleotide sequence ID" value="XM_018436030.1"/>
</dbReference>
<organism evidence="1 2">
    <name type="scientific">Phycomyces blakesleeanus (strain ATCC 8743b / DSM 1359 / FGSC 10004 / NBRC 33097 / NRRL 1555)</name>
    <dbReference type="NCBI Taxonomy" id="763407"/>
    <lineage>
        <taxon>Eukaryota</taxon>
        <taxon>Fungi</taxon>
        <taxon>Fungi incertae sedis</taxon>
        <taxon>Mucoromycota</taxon>
        <taxon>Mucoromycotina</taxon>
        <taxon>Mucoromycetes</taxon>
        <taxon>Mucorales</taxon>
        <taxon>Phycomycetaceae</taxon>
        <taxon>Phycomyces</taxon>
    </lineage>
</organism>